<name>A0ABK9NGM6_GLOMM</name>
<reference evidence="1" key="1">
    <citation type="submission" date="2025-05" db="UniProtKB">
        <authorList>
            <consortium name="EnsemblMetazoa"/>
        </authorList>
    </citation>
    <scope>IDENTIFICATION</scope>
    <source>
        <strain evidence="1">Yale</strain>
    </source>
</reference>
<dbReference type="Proteomes" id="UP000092444">
    <property type="component" value="Unassembled WGS sequence"/>
</dbReference>
<sequence length="95" mass="11405">MSTKTTDRFESFIVQKTTWQYQVIFVCMLHYIQRNIFVTFWKDSIGRFPSNYRLFALTCTYFLRALWFVRSCEKIAPRMFCGIGKVCKSEENIFA</sequence>
<accession>A0ABK9NGM6</accession>
<keyword evidence="2" id="KW-1185">Reference proteome</keyword>
<dbReference type="EnsemblMetazoa" id="GMOY014089.R1238">
    <property type="protein sequence ID" value="GMOY014089.P1238"/>
    <property type="gene ID" value="GMOY014089"/>
</dbReference>
<evidence type="ECO:0000313" key="2">
    <source>
        <dbReference type="Proteomes" id="UP000092444"/>
    </source>
</evidence>
<proteinExistence type="predicted"/>
<protein>
    <recommendedName>
        <fullName evidence="3">Bestrophin homolog</fullName>
    </recommendedName>
</protein>
<organism evidence="1 2">
    <name type="scientific">Glossina morsitans morsitans</name>
    <name type="common">Savannah tsetse fly</name>
    <dbReference type="NCBI Taxonomy" id="37546"/>
    <lineage>
        <taxon>Eukaryota</taxon>
        <taxon>Metazoa</taxon>
        <taxon>Ecdysozoa</taxon>
        <taxon>Arthropoda</taxon>
        <taxon>Hexapoda</taxon>
        <taxon>Insecta</taxon>
        <taxon>Pterygota</taxon>
        <taxon>Neoptera</taxon>
        <taxon>Endopterygota</taxon>
        <taxon>Diptera</taxon>
        <taxon>Brachycera</taxon>
        <taxon>Muscomorpha</taxon>
        <taxon>Hippoboscoidea</taxon>
        <taxon>Glossinidae</taxon>
        <taxon>Glossina</taxon>
    </lineage>
</organism>
<evidence type="ECO:0008006" key="3">
    <source>
        <dbReference type="Google" id="ProtNLM"/>
    </source>
</evidence>
<dbReference type="EMBL" id="CCAG010006850">
    <property type="status" value="NOT_ANNOTATED_CDS"/>
    <property type="molecule type" value="Genomic_DNA"/>
</dbReference>
<evidence type="ECO:0000313" key="1">
    <source>
        <dbReference type="EnsemblMetazoa" id="GMOY014089.P1238"/>
    </source>
</evidence>